<dbReference type="Pfam" id="PF03992">
    <property type="entry name" value="ABM"/>
    <property type="match status" value="1"/>
</dbReference>
<protein>
    <submittedName>
        <fullName evidence="2">Antibiotic biosynthesis monooxygenase</fullName>
    </submittedName>
</protein>
<dbReference type="GO" id="GO:0004497">
    <property type="term" value="F:monooxygenase activity"/>
    <property type="evidence" value="ECO:0007669"/>
    <property type="project" value="UniProtKB-KW"/>
</dbReference>
<dbReference type="RefSeq" id="WP_252466109.1">
    <property type="nucleotide sequence ID" value="NZ_JALBWM010000031.1"/>
</dbReference>
<gene>
    <name evidence="2" type="ORF">MO867_09345</name>
</gene>
<dbReference type="PANTHER" id="PTHR33336">
    <property type="entry name" value="QUINOL MONOOXYGENASE YGIN-RELATED"/>
    <property type="match status" value="1"/>
</dbReference>
<dbReference type="PANTHER" id="PTHR33336:SF3">
    <property type="entry name" value="ABM DOMAIN-CONTAINING PROTEIN"/>
    <property type="match status" value="1"/>
</dbReference>
<dbReference type="Gene3D" id="3.30.70.100">
    <property type="match status" value="1"/>
</dbReference>
<dbReference type="InterPro" id="IPR007138">
    <property type="entry name" value="ABM_dom"/>
</dbReference>
<comment type="caution">
    <text evidence="2">The sequence shown here is derived from an EMBL/GenBank/DDBJ whole genome shotgun (WGS) entry which is preliminary data.</text>
</comment>
<dbReference type="InterPro" id="IPR050744">
    <property type="entry name" value="AI-2_Isomerase_LsrG"/>
</dbReference>
<dbReference type="SUPFAM" id="SSF54909">
    <property type="entry name" value="Dimeric alpha+beta barrel"/>
    <property type="match status" value="1"/>
</dbReference>
<proteinExistence type="predicted"/>
<dbReference type="InterPro" id="IPR011008">
    <property type="entry name" value="Dimeric_a/b-barrel"/>
</dbReference>
<dbReference type="PROSITE" id="PS51725">
    <property type="entry name" value="ABM"/>
    <property type="match status" value="1"/>
</dbReference>
<sequence>MNHNLFIIARISPKAEFFEQAKQAILSIVPNTLKEEGCLQFAVHEDGECLFLYEEWRSQEDLDKHYAMPYIAPIFEAYQEWLKEPVEINKLERLA</sequence>
<evidence type="ECO:0000313" key="3">
    <source>
        <dbReference type="Proteomes" id="UP001139028"/>
    </source>
</evidence>
<organism evidence="2 3">
    <name type="scientific">Microbulbifer okhotskensis</name>
    <dbReference type="NCBI Taxonomy" id="2926617"/>
    <lineage>
        <taxon>Bacteria</taxon>
        <taxon>Pseudomonadati</taxon>
        <taxon>Pseudomonadota</taxon>
        <taxon>Gammaproteobacteria</taxon>
        <taxon>Cellvibrionales</taxon>
        <taxon>Microbulbiferaceae</taxon>
        <taxon>Microbulbifer</taxon>
    </lineage>
</organism>
<keyword evidence="2" id="KW-0560">Oxidoreductase</keyword>
<keyword evidence="2" id="KW-0503">Monooxygenase</keyword>
<reference evidence="2" key="1">
    <citation type="journal article" date="2022" name="Arch. Microbiol.">
        <title>Microbulbifer okhotskensis sp. nov., isolated from a deep bottom sediment of the Okhotsk Sea.</title>
        <authorList>
            <person name="Romanenko L."/>
            <person name="Kurilenko V."/>
            <person name="Otstavnykh N."/>
            <person name="Velansky P."/>
            <person name="Isaeva M."/>
            <person name="Mikhailov V."/>
        </authorList>
    </citation>
    <scope>NUCLEOTIDE SEQUENCE</scope>
    <source>
        <strain evidence="2">OS29</strain>
    </source>
</reference>
<feature type="domain" description="ABM" evidence="1">
    <location>
        <begin position="5"/>
        <end position="94"/>
    </location>
</feature>
<accession>A0A9X2J4H3</accession>
<evidence type="ECO:0000259" key="1">
    <source>
        <dbReference type="PROSITE" id="PS51725"/>
    </source>
</evidence>
<keyword evidence="3" id="KW-1185">Reference proteome</keyword>
<name>A0A9X2J4H3_9GAMM</name>
<dbReference type="AlphaFoldDB" id="A0A9X2J4H3"/>
<dbReference type="EMBL" id="JALBWM010000031">
    <property type="protein sequence ID" value="MCO1334542.1"/>
    <property type="molecule type" value="Genomic_DNA"/>
</dbReference>
<dbReference type="Proteomes" id="UP001139028">
    <property type="component" value="Unassembled WGS sequence"/>
</dbReference>
<evidence type="ECO:0000313" key="2">
    <source>
        <dbReference type="EMBL" id="MCO1334542.1"/>
    </source>
</evidence>